<proteinExistence type="inferred from homology"/>
<dbReference type="PANTHER" id="PTHR35174">
    <property type="entry name" value="BLL7171 PROTEIN-RELATED"/>
    <property type="match status" value="1"/>
</dbReference>
<protein>
    <recommendedName>
        <fullName evidence="2">YCII-related domain-containing protein</fullName>
    </recommendedName>
</protein>
<comment type="similarity">
    <text evidence="1">Belongs to the YciI family.</text>
</comment>
<dbReference type="InterPro" id="IPR005545">
    <property type="entry name" value="YCII"/>
</dbReference>
<dbReference type="Gene3D" id="3.30.70.1060">
    <property type="entry name" value="Dimeric alpha+beta barrel"/>
    <property type="match status" value="1"/>
</dbReference>
<dbReference type="InterPro" id="IPR011008">
    <property type="entry name" value="Dimeric_a/b-barrel"/>
</dbReference>
<sequence length="132" mass="14566">MRFMILVRATPETETEASTLFGDTAMMAAMTEYHDALARAGVLLDAAGLKPSAVGWRIRYAGDRRTVIDGPFAETKELLAGYTLIQVRSRDEAMEWARRFPNPMGAGASAEIEVRPLYEAEDLPDALTRPSM</sequence>
<dbReference type="Proteomes" id="UP000542125">
    <property type="component" value="Unassembled WGS sequence"/>
</dbReference>
<gene>
    <name evidence="3" type="ORF">FHW18_003421</name>
</gene>
<name>A0A7Y9LP87_9BURK</name>
<dbReference type="Pfam" id="PF03795">
    <property type="entry name" value="YCII"/>
    <property type="match status" value="1"/>
</dbReference>
<evidence type="ECO:0000313" key="3">
    <source>
        <dbReference type="EMBL" id="NYE84150.1"/>
    </source>
</evidence>
<organism evidence="3 4">
    <name type="scientific">Pigmentiphaga litoralis</name>
    <dbReference type="NCBI Taxonomy" id="516702"/>
    <lineage>
        <taxon>Bacteria</taxon>
        <taxon>Pseudomonadati</taxon>
        <taxon>Pseudomonadota</taxon>
        <taxon>Betaproteobacteria</taxon>
        <taxon>Burkholderiales</taxon>
        <taxon>Alcaligenaceae</taxon>
        <taxon>Pigmentiphaga</taxon>
    </lineage>
</organism>
<feature type="domain" description="YCII-related" evidence="2">
    <location>
        <begin position="1"/>
        <end position="116"/>
    </location>
</feature>
<keyword evidence="4" id="KW-1185">Reference proteome</keyword>
<evidence type="ECO:0000256" key="1">
    <source>
        <dbReference type="ARBA" id="ARBA00007689"/>
    </source>
</evidence>
<dbReference type="PANTHER" id="PTHR35174:SF4">
    <property type="entry name" value="BLL7163 PROTEIN"/>
    <property type="match status" value="1"/>
</dbReference>
<dbReference type="EMBL" id="JACBYR010000001">
    <property type="protein sequence ID" value="NYE84150.1"/>
    <property type="molecule type" value="Genomic_DNA"/>
</dbReference>
<accession>A0A7Y9LP87</accession>
<evidence type="ECO:0000313" key="4">
    <source>
        <dbReference type="Proteomes" id="UP000542125"/>
    </source>
</evidence>
<comment type="caution">
    <text evidence="3">The sequence shown here is derived from an EMBL/GenBank/DDBJ whole genome shotgun (WGS) entry which is preliminary data.</text>
</comment>
<evidence type="ECO:0000259" key="2">
    <source>
        <dbReference type="Pfam" id="PF03795"/>
    </source>
</evidence>
<dbReference type="AlphaFoldDB" id="A0A7Y9LP87"/>
<dbReference type="RefSeq" id="WP_179587875.1">
    <property type="nucleotide sequence ID" value="NZ_JACBYR010000001.1"/>
</dbReference>
<reference evidence="3 4" key="1">
    <citation type="submission" date="2020-07" db="EMBL/GenBank/DDBJ databases">
        <title>Genomic Encyclopedia of Type Strains, Phase IV (KMG-V): Genome sequencing to study the core and pangenomes of soil and plant-associated prokaryotes.</title>
        <authorList>
            <person name="Whitman W."/>
        </authorList>
    </citation>
    <scope>NUCLEOTIDE SEQUENCE [LARGE SCALE GENOMIC DNA]</scope>
    <source>
        <strain evidence="3 4">SAS40</strain>
    </source>
</reference>
<dbReference type="SUPFAM" id="SSF54909">
    <property type="entry name" value="Dimeric alpha+beta barrel"/>
    <property type="match status" value="1"/>
</dbReference>